<protein>
    <recommendedName>
        <fullName evidence="4">Tyr recombinase domain-containing protein</fullName>
    </recommendedName>
</protein>
<dbReference type="GO" id="GO:0015074">
    <property type="term" value="P:DNA integration"/>
    <property type="evidence" value="ECO:0007669"/>
    <property type="project" value="InterPro"/>
</dbReference>
<proteinExistence type="predicted"/>
<dbReference type="SUPFAM" id="SSF56349">
    <property type="entry name" value="DNA breaking-rejoining enzymes"/>
    <property type="match status" value="1"/>
</dbReference>
<dbReference type="GO" id="GO:0003677">
    <property type="term" value="F:DNA binding"/>
    <property type="evidence" value="ECO:0007669"/>
    <property type="project" value="InterPro"/>
</dbReference>
<gene>
    <name evidence="2" type="ORF">BN8_03066</name>
</gene>
<dbReference type="InterPro" id="IPR011010">
    <property type="entry name" value="DNA_brk_join_enz"/>
</dbReference>
<dbReference type="Proteomes" id="UP000009309">
    <property type="component" value="Unassembled WGS sequence"/>
</dbReference>
<dbReference type="Gene3D" id="1.10.443.10">
    <property type="entry name" value="Intergrase catalytic core"/>
    <property type="match status" value="1"/>
</dbReference>
<keyword evidence="3" id="KW-1185">Reference proteome</keyword>
<organism evidence="2 3">
    <name type="scientific">Fibrisoma limi BUZ 3</name>
    <dbReference type="NCBI Taxonomy" id="1185876"/>
    <lineage>
        <taxon>Bacteria</taxon>
        <taxon>Pseudomonadati</taxon>
        <taxon>Bacteroidota</taxon>
        <taxon>Cytophagia</taxon>
        <taxon>Cytophagales</taxon>
        <taxon>Spirosomataceae</taxon>
        <taxon>Fibrisoma</taxon>
    </lineage>
</organism>
<dbReference type="eggNOG" id="COG0582">
    <property type="taxonomic scope" value="Bacteria"/>
</dbReference>
<evidence type="ECO:0000313" key="2">
    <source>
        <dbReference type="EMBL" id="CCH53932.1"/>
    </source>
</evidence>
<evidence type="ECO:0008006" key="4">
    <source>
        <dbReference type="Google" id="ProtNLM"/>
    </source>
</evidence>
<dbReference type="STRING" id="1185876.BN8_03066"/>
<dbReference type="EMBL" id="CAIT01000006">
    <property type="protein sequence ID" value="CCH53932.1"/>
    <property type="molecule type" value="Genomic_DNA"/>
</dbReference>
<dbReference type="InterPro" id="IPR013762">
    <property type="entry name" value="Integrase-like_cat_sf"/>
</dbReference>
<dbReference type="AlphaFoldDB" id="I2GJ57"/>
<accession>I2GJ57</accession>
<evidence type="ECO:0000256" key="1">
    <source>
        <dbReference type="ARBA" id="ARBA00023172"/>
    </source>
</evidence>
<dbReference type="RefSeq" id="WP_009282512.1">
    <property type="nucleotide sequence ID" value="NZ_CAIT01000006.1"/>
</dbReference>
<comment type="caution">
    <text evidence="2">The sequence shown here is derived from an EMBL/GenBank/DDBJ whole genome shotgun (WGS) entry which is preliminary data.</text>
</comment>
<name>I2GJ57_9BACT</name>
<reference evidence="2 3" key="1">
    <citation type="journal article" date="2012" name="J. Bacteriol.">
        <title>Genome Sequence of the Filamentous Bacterium Fibrisoma limi BUZ 3T.</title>
        <authorList>
            <person name="Filippini M."/>
            <person name="Qi W."/>
            <person name="Jaenicke S."/>
            <person name="Goesmann A."/>
            <person name="Smits T.H."/>
            <person name="Bagheri H.C."/>
        </authorList>
    </citation>
    <scope>NUCLEOTIDE SEQUENCE [LARGE SCALE GENOMIC DNA]</scope>
    <source>
        <strain evidence="3">BUZ 3T</strain>
    </source>
</reference>
<sequence length="118" mass="13662">MAKELPLEQLIQQQGIRNYPGHYYVFSAGGTPGPTMVGDKYFYRRHVKVLEKLNLVGSGHDIYSWKHTGAVAFWNATKDIELIRTQARHSDIKQTIEYLRDLGVRLSDDDKIHKFPKF</sequence>
<keyword evidence="1" id="KW-0233">DNA recombination</keyword>
<evidence type="ECO:0000313" key="3">
    <source>
        <dbReference type="Proteomes" id="UP000009309"/>
    </source>
</evidence>
<dbReference type="GO" id="GO:0006310">
    <property type="term" value="P:DNA recombination"/>
    <property type="evidence" value="ECO:0007669"/>
    <property type="project" value="UniProtKB-KW"/>
</dbReference>